<keyword evidence="2" id="KW-1185">Reference proteome</keyword>
<proteinExistence type="predicted"/>
<reference evidence="1" key="1">
    <citation type="submission" date="2023-03" db="EMBL/GenBank/DDBJ databases">
        <title>Massive genome expansion in bonnet fungi (Mycena s.s.) driven by repeated elements and novel gene families across ecological guilds.</title>
        <authorList>
            <consortium name="Lawrence Berkeley National Laboratory"/>
            <person name="Harder C.B."/>
            <person name="Miyauchi S."/>
            <person name="Viragh M."/>
            <person name="Kuo A."/>
            <person name="Thoen E."/>
            <person name="Andreopoulos B."/>
            <person name="Lu D."/>
            <person name="Skrede I."/>
            <person name="Drula E."/>
            <person name="Henrissat B."/>
            <person name="Morin E."/>
            <person name="Kohler A."/>
            <person name="Barry K."/>
            <person name="LaButti K."/>
            <person name="Morin E."/>
            <person name="Salamov A."/>
            <person name="Lipzen A."/>
            <person name="Mereny Z."/>
            <person name="Hegedus B."/>
            <person name="Baldrian P."/>
            <person name="Stursova M."/>
            <person name="Weitz H."/>
            <person name="Taylor A."/>
            <person name="Grigoriev I.V."/>
            <person name="Nagy L.G."/>
            <person name="Martin F."/>
            <person name="Kauserud H."/>
        </authorList>
    </citation>
    <scope>NUCLEOTIDE SEQUENCE</scope>
    <source>
        <strain evidence="1">CBHHK002</strain>
    </source>
</reference>
<accession>A0AAD7ESU7</accession>
<evidence type="ECO:0000313" key="2">
    <source>
        <dbReference type="Proteomes" id="UP001218218"/>
    </source>
</evidence>
<gene>
    <name evidence="1" type="ORF">DFH08DRAFT_126987</name>
</gene>
<organism evidence="1 2">
    <name type="scientific">Mycena albidolilacea</name>
    <dbReference type="NCBI Taxonomy" id="1033008"/>
    <lineage>
        <taxon>Eukaryota</taxon>
        <taxon>Fungi</taxon>
        <taxon>Dikarya</taxon>
        <taxon>Basidiomycota</taxon>
        <taxon>Agaricomycotina</taxon>
        <taxon>Agaricomycetes</taxon>
        <taxon>Agaricomycetidae</taxon>
        <taxon>Agaricales</taxon>
        <taxon>Marasmiineae</taxon>
        <taxon>Mycenaceae</taxon>
        <taxon>Mycena</taxon>
    </lineage>
</organism>
<dbReference type="Proteomes" id="UP001218218">
    <property type="component" value="Unassembled WGS sequence"/>
</dbReference>
<evidence type="ECO:0000313" key="1">
    <source>
        <dbReference type="EMBL" id="KAJ7350050.1"/>
    </source>
</evidence>
<dbReference type="EMBL" id="JARIHO010000015">
    <property type="protein sequence ID" value="KAJ7350050.1"/>
    <property type="molecule type" value="Genomic_DNA"/>
</dbReference>
<protein>
    <submittedName>
        <fullName evidence="1">Uncharacterized protein</fullName>
    </submittedName>
</protein>
<comment type="caution">
    <text evidence="1">The sequence shown here is derived from an EMBL/GenBank/DDBJ whole genome shotgun (WGS) entry which is preliminary data.</text>
</comment>
<sequence length="150" mass="16668">MHLASYFWNESSLAMAAGAPAVPATFLSLTTTPSGTTIDVHRRPMRRARSDVHHPEWFQDENLWQSSDSISTNVAARFLSYYDNPYFPLQFSARMRTCIVLNTCAGPLQHLQSWQRWACPCIGLSGISAGHVCGCACEAVPRRFTITTAT</sequence>
<dbReference type="AlphaFoldDB" id="A0AAD7ESU7"/>
<name>A0AAD7ESU7_9AGAR</name>